<dbReference type="AlphaFoldDB" id="A0A3Q9FZN8"/>
<evidence type="ECO:0000256" key="7">
    <source>
        <dbReference type="ARBA" id="ARBA00022723"/>
    </source>
</evidence>
<dbReference type="GO" id="GO:0004177">
    <property type="term" value="F:aminopeptidase activity"/>
    <property type="evidence" value="ECO:0007669"/>
    <property type="project" value="InterPro"/>
</dbReference>
<organism evidence="14 15">
    <name type="scientific">Streptomyces luteoverticillatus</name>
    <name type="common">Streptoverticillium luteoverticillatus</name>
    <dbReference type="NCBI Taxonomy" id="66425"/>
    <lineage>
        <taxon>Bacteria</taxon>
        <taxon>Bacillati</taxon>
        <taxon>Actinomycetota</taxon>
        <taxon>Actinomycetes</taxon>
        <taxon>Kitasatosporales</taxon>
        <taxon>Streptomycetaceae</taxon>
        <taxon>Streptomyces</taxon>
    </lineage>
</organism>
<comment type="subunit">
    <text evidence="4">Monomer.</text>
</comment>
<evidence type="ECO:0000313" key="14">
    <source>
        <dbReference type="EMBL" id="AZQ72221.1"/>
    </source>
</evidence>
<dbReference type="Pfam" id="PF04389">
    <property type="entry name" value="Peptidase_M28"/>
    <property type="match status" value="1"/>
</dbReference>
<dbReference type="Pfam" id="PF01483">
    <property type="entry name" value="P_proprotein"/>
    <property type="match status" value="1"/>
</dbReference>
<dbReference type="Gene3D" id="2.60.120.260">
    <property type="entry name" value="Galactose-binding domain-like"/>
    <property type="match status" value="1"/>
</dbReference>
<accession>A0A3Q9FZN8</accession>
<evidence type="ECO:0000256" key="2">
    <source>
        <dbReference type="ARBA" id="ARBA00004613"/>
    </source>
</evidence>
<keyword evidence="8 12" id="KW-0732">Signal</keyword>
<evidence type="ECO:0000256" key="10">
    <source>
        <dbReference type="ARBA" id="ARBA00022833"/>
    </source>
</evidence>
<gene>
    <name evidence="14" type="ORF">EKH77_14245</name>
</gene>
<keyword evidence="15" id="KW-1185">Reference proteome</keyword>
<dbReference type="GO" id="GO:0006508">
    <property type="term" value="P:proteolysis"/>
    <property type="evidence" value="ECO:0007669"/>
    <property type="project" value="UniProtKB-KW"/>
</dbReference>
<evidence type="ECO:0000313" key="15">
    <source>
        <dbReference type="Proteomes" id="UP000267900"/>
    </source>
</evidence>
<evidence type="ECO:0000256" key="1">
    <source>
        <dbReference type="ARBA" id="ARBA00001947"/>
    </source>
</evidence>
<reference evidence="14 15" key="1">
    <citation type="submission" date="2018-12" db="EMBL/GenBank/DDBJ databases">
        <title>The whole draft genome of Streptomyce luteoverticillatus CGMCC 15060.</title>
        <authorList>
            <person name="Feng Z."/>
            <person name="Chen G."/>
            <person name="Zhang J."/>
            <person name="Zhu H."/>
            <person name="Yu X."/>
            <person name="Zhang W."/>
            <person name="Zhang X."/>
        </authorList>
    </citation>
    <scope>NUCLEOTIDE SEQUENCE [LARGE SCALE GENOMIC DNA]</scope>
    <source>
        <strain evidence="14 15">CGMCC 15060</strain>
    </source>
</reference>
<dbReference type="Gene3D" id="3.40.630.10">
    <property type="entry name" value="Zn peptidases"/>
    <property type="match status" value="1"/>
</dbReference>
<dbReference type="SUPFAM" id="SSF49785">
    <property type="entry name" value="Galactose-binding domain-like"/>
    <property type="match status" value="1"/>
</dbReference>
<dbReference type="SUPFAM" id="SSF53187">
    <property type="entry name" value="Zn-dependent exopeptidases"/>
    <property type="match status" value="1"/>
</dbReference>
<dbReference type="FunFam" id="3.40.630.10:FF:000066">
    <property type="entry name" value="M28 family peptidase"/>
    <property type="match status" value="1"/>
</dbReference>
<dbReference type="GO" id="GO:0004252">
    <property type="term" value="F:serine-type endopeptidase activity"/>
    <property type="evidence" value="ECO:0007669"/>
    <property type="project" value="InterPro"/>
</dbReference>
<evidence type="ECO:0000256" key="3">
    <source>
        <dbReference type="ARBA" id="ARBA00005957"/>
    </source>
</evidence>
<sequence length="459" mass="47548">MLALNGPALTPPRRARTATAALLASGAAVTAALLGISSVPATAAPTTATAGRGTAAKSVAAPDISGANVKAHLNQLQSIATANGGNRAHGRSGYKASLDYVKGKLDAAGFTTTVQQFTSSGSTGYNLIADWPGGDASHVVFAGAHLDSVTRGPGINDNGSGSAGILEVALTVAKQNYKPDKHLRFAWWGAEELGMVGSKYYVNNLPAAERSKIDGYLNFDMIGSPNPGYFVYDDDARLEGVFKDFFATRNIPTEIETEGDGRSDHAPFKNAGIAVGGLFSGADYIKTAEQAQKWGGTSGLAFDRCYHASCDSISNINDTALDNNSDAIAYAIWNLSGGSTTPPSGNVFESKSQVAIPDAGPAVESPITVSGVTGNAPGALKVGVDIKHTYRGDLNVDLVGPSGKTYRLKAADPNDSAADISTTYTVNASTETANGTWKLRVQDVAAQDEGYVAGWKLTF</sequence>
<evidence type="ECO:0000256" key="11">
    <source>
        <dbReference type="ARBA" id="ARBA00023157"/>
    </source>
</evidence>
<name>A0A3Q9FZN8_STRLT</name>
<proteinExistence type="inferred from homology"/>
<dbReference type="CDD" id="cd03876">
    <property type="entry name" value="M28_SGAP_like"/>
    <property type="match status" value="1"/>
</dbReference>
<evidence type="ECO:0000256" key="9">
    <source>
        <dbReference type="ARBA" id="ARBA00022801"/>
    </source>
</evidence>
<dbReference type="PANTHER" id="PTHR12147">
    <property type="entry name" value="METALLOPEPTIDASE M28 FAMILY MEMBER"/>
    <property type="match status" value="1"/>
</dbReference>
<dbReference type="InterPro" id="IPR041756">
    <property type="entry name" value="M28_SGAP-like"/>
</dbReference>
<keyword evidence="7" id="KW-0479">Metal-binding</keyword>
<dbReference type="Proteomes" id="UP000267900">
    <property type="component" value="Chromosome"/>
</dbReference>
<evidence type="ECO:0000256" key="4">
    <source>
        <dbReference type="ARBA" id="ARBA00011245"/>
    </source>
</evidence>
<evidence type="ECO:0000259" key="13">
    <source>
        <dbReference type="PROSITE" id="PS51829"/>
    </source>
</evidence>
<dbReference type="GO" id="GO:0008235">
    <property type="term" value="F:metalloexopeptidase activity"/>
    <property type="evidence" value="ECO:0007669"/>
    <property type="project" value="InterPro"/>
</dbReference>
<evidence type="ECO:0000256" key="5">
    <source>
        <dbReference type="ARBA" id="ARBA00022525"/>
    </source>
</evidence>
<feature type="signal peptide" evidence="12">
    <location>
        <begin position="1"/>
        <end position="43"/>
    </location>
</feature>
<comment type="cofactor">
    <cofactor evidence="1">
        <name>Zn(2+)</name>
        <dbReference type="ChEBI" id="CHEBI:29105"/>
    </cofactor>
</comment>
<dbReference type="PROSITE" id="PS51829">
    <property type="entry name" value="P_HOMO_B"/>
    <property type="match status" value="1"/>
</dbReference>
<comment type="subcellular location">
    <subcellularLocation>
        <location evidence="2">Secreted</location>
    </subcellularLocation>
</comment>
<dbReference type="PANTHER" id="PTHR12147:SF26">
    <property type="entry name" value="PEPTIDASE M28 DOMAIN-CONTAINING PROTEIN"/>
    <property type="match status" value="1"/>
</dbReference>
<keyword evidence="5" id="KW-0964">Secreted</keyword>
<dbReference type="EMBL" id="CP034587">
    <property type="protein sequence ID" value="AZQ72221.1"/>
    <property type="molecule type" value="Genomic_DNA"/>
</dbReference>
<evidence type="ECO:0000256" key="12">
    <source>
        <dbReference type="SAM" id="SignalP"/>
    </source>
</evidence>
<keyword evidence="10" id="KW-0862">Zinc</keyword>
<dbReference type="InterPro" id="IPR045175">
    <property type="entry name" value="M28_fam"/>
</dbReference>
<evidence type="ECO:0000256" key="6">
    <source>
        <dbReference type="ARBA" id="ARBA00022670"/>
    </source>
</evidence>
<feature type="chain" id="PRO_5018545585" evidence="12">
    <location>
        <begin position="44"/>
        <end position="459"/>
    </location>
</feature>
<dbReference type="GO" id="GO:0046872">
    <property type="term" value="F:metal ion binding"/>
    <property type="evidence" value="ECO:0007669"/>
    <property type="project" value="UniProtKB-KW"/>
</dbReference>
<feature type="domain" description="P/Homo B" evidence="13">
    <location>
        <begin position="341"/>
        <end position="459"/>
    </location>
</feature>
<keyword evidence="9 14" id="KW-0378">Hydrolase</keyword>
<dbReference type="InterPro" id="IPR002884">
    <property type="entry name" value="P_dom"/>
</dbReference>
<keyword evidence="6" id="KW-0645">Protease</keyword>
<protein>
    <submittedName>
        <fullName evidence="14">M20/M25/M40 family metallo-hydrolase</fullName>
    </submittedName>
</protein>
<evidence type="ECO:0000256" key="8">
    <source>
        <dbReference type="ARBA" id="ARBA00022729"/>
    </source>
</evidence>
<comment type="similarity">
    <text evidence="3">Belongs to the peptidase M28 family. M28A subfamily.</text>
</comment>
<dbReference type="InterPro" id="IPR008979">
    <property type="entry name" value="Galactose-bd-like_sf"/>
</dbReference>
<dbReference type="OrthoDB" id="345880at2"/>
<dbReference type="InterPro" id="IPR007484">
    <property type="entry name" value="Peptidase_M28"/>
</dbReference>
<keyword evidence="11" id="KW-1015">Disulfide bond</keyword>
<dbReference type="GO" id="GO:0005576">
    <property type="term" value="C:extracellular region"/>
    <property type="evidence" value="ECO:0007669"/>
    <property type="project" value="UniProtKB-SubCell"/>
</dbReference>